<reference evidence="2" key="1">
    <citation type="submission" date="2021-01" db="EMBL/GenBank/DDBJ databases">
        <authorList>
            <person name="Corre E."/>
            <person name="Pelletier E."/>
            <person name="Niang G."/>
            <person name="Scheremetjew M."/>
            <person name="Finn R."/>
            <person name="Kale V."/>
            <person name="Holt S."/>
            <person name="Cochrane G."/>
            <person name="Meng A."/>
            <person name="Brown T."/>
            <person name="Cohen L."/>
        </authorList>
    </citation>
    <scope>NUCLEOTIDE SEQUENCE</scope>
</reference>
<organism evidence="2">
    <name type="scientific">Noctiluca scintillans</name>
    <name type="common">Sea sparkle</name>
    <name type="synonym">Red tide dinoflagellate</name>
    <dbReference type="NCBI Taxonomy" id="2966"/>
    <lineage>
        <taxon>Eukaryota</taxon>
        <taxon>Sar</taxon>
        <taxon>Alveolata</taxon>
        <taxon>Dinophyceae</taxon>
        <taxon>Noctilucales</taxon>
        <taxon>Noctilucaceae</taxon>
        <taxon>Noctiluca</taxon>
    </lineage>
</organism>
<sequence>MFQPLMSTAEETRVFGLVIADPDLRILAGRVITISIVTSAWLIVSSLICYCVHGQTDVLSVPIAGVFGLLPWCAYAGAKRNHATLTGCFCCCNFIGVLWSLTNVLSVAVVSFVLQTNVDECPPIMHVLPAHCPSNATWERMCNTTYAVLPDGYSAAECYHLLYTKLVAIQAAFLATFVAGVVGVCLQGLACVWGQELYANVKAGAVVHAPQLRSFAVLESPAQAQGHSTPFASAQDATEFFSE</sequence>
<feature type="transmembrane region" description="Helical" evidence="1">
    <location>
        <begin position="171"/>
        <end position="193"/>
    </location>
</feature>
<feature type="transmembrane region" description="Helical" evidence="1">
    <location>
        <begin position="90"/>
        <end position="114"/>
    </location>
</feature>
<evidence type="ECO:0000256" key="1">
    <source>
        <dbReference type="SAM" id="Phobius"/>
    </source>
</evidence>
<dbReference type="EMBL" id="HBFQ01063472">
    <property type="protein sequence ID" value="CAD8870562.1"/>
    <property type="molecule type" value="Transcribed_RNA"/>
</dbReference>
<protein>
    <submittedName>
        <fullName evidence="2">Uncharacterized protein</fullName>
    </submittedName>
</protein>
<feature type="transmembrane region" description="Helical" evidence="1">
    <location>
        <begin position="31"/>
        <end position="53"/>
    </location>
</feature>
<gene>
    <name evidence="2" type="ORF">NSCI0253_LOCUS44919</name>
</gene>
<keyword evidence="1" id="KW-0472">Membrane</keyword>
<proteinExistence type="predicted"/>
<accession>A0A7S1FIS1</accession>
<keyword evidence="1" id="KW-0812">Transmembrane</keyword>
<feature type="transmembrane region" description="Helical" evidence="1">
    <location>
        <begin position="59"/>
        <end position="78"/>
    </location>
</feature>
<name>A0A7S1FIS1_NOCSC</name>
<keyword evidence="1" id="KW-1133">Transmembrane helix</keyword>
<evidence type="ECO:0000313" key="2">
    <source>
        <dbReference type="EMBL" id="CAD8870562.1"/>
    </source>
</evidence>
<dbReference type="AlphaFoldDB" id="A0A7S1FIS1"/>